<reference evidence="2" key="1">
    <citation type="submission" date="2018-02" db="EMBL/GenBank/DDBJ databases">
        <title>Rhizophora mucronata_Transcriptome.</title>
        <authorList>
            <person name="Meera S.P."/>
            <person name="Sreeshan A."/>
            <person name="Augustine A."/>
        </authorList>
    </citation>
    <scope>NUCLEOTIDE SEQUENCE</scope>
    <source>
        <tissue evidence="2">Leaf</tissue>
    </source>
</reference>
<evidence type="ECO:0000256" key="1">
    <source>
        <dbReference type="SAM" id="SignalP"/>
    </source>
</evidence>
<dbReference type="AlphaFoldDB" id="A0A2P2PD54"/>
<dbReference type="EMBL" id="GGEC01072196">
    <property type="protein sequence ID" value="MBX52680.1"/>
    <property type="molecule type" value="Transcribed_RNA"/>
</dbReference>
<sequence length="36" mass="4404">MMMMMMMYLFLPYVGWRSGWQESFVMHFSSNSLFCP</sequence>
<organism evidence="2">
    <name type="scientific">Rhizophora mucronata</name>
    <name type="common">Asiatic mangrove</name>
    <dbReference type="NCBI Taxonomy" id="61149"/>
    <lineage>
        <taxon>Eukaryota</taxon>
        <taxon>Viridiplantae</taxon>
        <taxon>Streptophyta</taxon>
        <taxon>Embryophyta</taxon>
        <taxon>Tracheophyta</taxon>
        <taxon>Spermatophyta</taxon>
        <taxon>Magnoliopsida</taxon>
        <taxon>eudicotyledons</taxon>
        <taxon>Gunneridae</taxon>
        <taxon>Pentapetalae</taxon>
        <taxon>rosids</taxon>
        <taxon>fabids</taxon>
        <taxon>Malpighiales</taxon>
        <taxon>Rhizophoraceae</taxon>
        <taxon>Rhizophora</taxon>
    </lineage>
</organism>
<accession>A0A2P2PD54</accession>
<feature type="signal peptide" evidence="1">
    <location>
        <begin position="1"/>
        <end position="21"/>
    </location>
</feature>
<name>A0A2P2PD54_RHIMU</name>
<feature type="chain" id="PRO_5015168166" evidence="1">
    <location>
        <begin position="22"/>
        <end position="36"/>
    </location>
</feature>
<evidence type="ECO:0000313" key="2">
    <source>
        <dbReference type="EMBL" id="MBX52680.1"/>
    </source>
</evidence>
<proteinExistence type="predicted"/>
<protein>
    <submittedName>
        <fullName evidence="2">Uncharacterized protein</fullName>
    </submittedName>
</protein>
<keyword evidence="1" id="KW-0732">Signal</keyword>